<protein>
    <submittedName>
        <fullName evidence="2">YjbH domain-containing protein</fullName>
    </submittedName>
</protein>
<sequence length="730" mass="82267">MKTGHRPLLNTSLSLLGVLISSALLTPRQAFADEFSYPRLRHSQTDFGGTGLMQMPSARMLEEGELNLAITNNDDYLHYAISLQLFPWLETTVRYTQVHELLYSDQASFSGDTKYTDKSIDAKLRLWQESYWLPELSLGLRDIGGTGLFDGEYLVATKQVGPLDFTLGFGWGYLGNRANFSGDKISSQDCGRDSNYGGNGGLLDLGRMFTGCTALFGGIEYQTPLAPLRLQLEYDGNDYRSDFPVTRGQPDAMPVASPWNFGLAYALTDWADLRVSYQRGNTLTAGLTFGTNLATLKPTWLDSPAPTYQPVPSKAELSDEEWQRLSQDVANIAGYQPVEIYQEQDSVVIKGSQVKYRDREQAEHRAATLLANTGINARYYRIIETSQDQPLTETQLNSAAFKRIIDHDYPNARLSDAKQHTDPAPIHGDLKAARTERWKFGFSPVLQQSFGGAEDFYLYAIGVNANASYKMGDHLQLSGTLYGNLIDNYDKFNYTVPPDGTNLKRVRTLSRQYFEEPLRISHLQLTYFDRWQHFYTQAYAGYLETMFAGVGSELLYRPLGKNWAVGIDGNYVKQRDPSSAFGLYEHEHQYDVETGDNYRVQTGTLTGHATLYWQPQFWSLLDNTLLKVSAGRYLTEDIGFTVDFSKQFASGVVAGAFATKTDLSAEEFGEGSFTKGFYISIPLDLMTVRPSTERVNISWLPLQRDGGQMLSRQYGLYKMTDARSPWYERF</sequence>
<evidence type="ECO:0000313" key="2">
    <source>
        <dbReference type="EMBL" id="TBM44690.1"/>
    </source>
</evidence>
<comment type="caution">
    <text evidence="2">The sequence shown here is derived from an EMBL/GenBank/DDBJ whole genome shotgun (WGS) entry which is preliminary data.</text>
</comment>
<dbReference type="Pfam" id="PF06082">
    <property type="entry name" value="YjbH"/>
    <property type="match status" value="1"/>
</dbReference>
<reference evidence="2 3" key="1">
    <citation type="submission" date="2019-02" db="EMBL/GenBank/DDBJ databases">
        <title>Genomic plasticity associated with the antimicrobial resistance in Vibrio cholerae.</title>
        <authorList>
            <person name="Verma J."/>
            <person name="Bag S."/>
            <person name="Saha B."/>
            <person name="Kumar P."/>
            <person name="Ghosh T.S."/>
            <person name="Dayal M."/>
            <person name="Senapati T."/>
            <person name="Mehra S."/>
            <person name="Dey P."/>
            <person name="Desigamani A."/>
            <person name="Kumar D."/>
            <person name="Rana P."/>
            <person name="Kumar B."/>
            <person name="Maiti T.K."/>
            <person name="Sharma N.C."/>
            <person name="Bhadra R.K."/>
            <person name="Mutreja A."/>
            <person name="Nair G.B."/>
            <person name="Ramamurthy T."/>
            <person name="Das B."/>
        </authorList>
    </citation>
    <scope>NUCLEOTIDE SEQUENCE [LARGE SCALE GENOMIC DNA]</scope>
    <source>
        <strain evidence="2 3">IDH06781</strain>
    </source>
</reference>
<organism evidence="2 3">
    <name type="scientific">Vibrio cholerae</name>
    <dbReference type="NCBI Taxonomy" id="666"/>
    <lineage>
        <taxon>Bacteria</taxon>
        <taxon>Pseudomonadati</taxon>
        <taxon>Pseudomonadota</taxon>
        <taxon>Gammaproteobacteria</taxon>
        <taxon>Vibrionales</taxon>
        <taxon>Vibrionaceae</taxon>
        <taxon>Vibrio</taxon>
    </lineage>
</organism>
<proteinExistence type="predicted"/>
<dbReference type="RefSeq" id="WP_054103982.1">
    <property type="nucleotide sequence ID" value="NZ_CTBD01000067.1"/>
</dbReference>
<feature type="signal peptide" evidence="1">
    <location>
        <begin position="1"/>
        <end position="32"/>
    </location>
</feature>
<accession>A0A7Z7YFQ9</accession>
<dbReference type="Proteomes" id="UP000294145">
    <property type="component" value="Unassembled WGS sequence"/>
</dbReference>
<dbReference type="AlphaFoldDB" id="A0A7Z7YFQ9"/>
<dbReference type="InterPro" id="IPR010344">
    <property type="entry name" value="YbjH"/>
</dbReference>
<evidence type="ECO:0000256" key="1">
    <source>
        <dbReference type="SAM" id="SignalP"/>
    </source>
</evidence>
<gene>
    <name evidence="2" type="ORF">EYB64_04955</name>
</gene>
<name>A0A7Z7YFQ9_VIBCL</name>
<evidence type="ECO:0000313" key="3">
    <source>
        <dbReference type="Proteomes" id="UP000294145"/>
    </source>
</evidence>
<feature type="chain" id="PRO_5030722009" evidence="1">
    <location>
        <begin position="33"/>
        <end position="730"/>
    </location>
</feature>
<dbReference type="EMBL" id="SISP01000005">
    <property type="protein sequence ID" value="TBM44690.1"/>
    <property type="molecule type" value="Genomic_DNA"/>
</dbReference>
<keyword evidence="1" id="KW-0732">Signal</keyword>